<proteinExistence type="predicted"/>
<dbReference type="PROSITE" id="PS50082">
    <property type="entry name" value="WD_REPEATS_2"/>
    <property type="match status" value="1"/>
</dbReference>
<dbReference type="PROSITE" id="PS50294">
    <property type="entry name" value="WD_REPEATS_REGION"/>
    <property type="match status" value="1"/>
</dbReference>
<gene>
    <name evidence="2" type="ORF">CSSPTR1EN2_LOCUS19476</name>
</gene>
<evidence type="ECO:0000313" key="3">
    <source>
        <dbReference type="Proteomes" id="UP001497512"/>
    </source>
</evidence>
<keyword evidence="1" id="KW-0853">WD repeat</keyword>
<dbReference type="SUPFAM" id="SSF50978">
    <property type="entry name" value="WD40 repeat-like"/>
    <property type="match status" value="1"/>
</dbReference>
<reference evidence="2" key="1">
    <citation type="submission" date="2024-02" db="EMBL/GenBank/DDBJ databases">
        <authorList>
            <consortium name="ELIXIR-Norway"/>
            <consortium name="Elixir Norway"/>
        </authorList>
    </citation>
    <scope>NUCLEOTIDE SEQUENCE</scope>
</reference>
<dbReference type="PANTHER" id="PTHR32215:SF15">
    <property type="entry name" value="CILIA- AND FLAGELLA-ASSOCIATED PROTEIN 57"/>
    <property type="match status" value="1"/>
</dbReference>
<feature type="repeat" description="WD" evidence="1">
    <location>
        <begin position="6"/>
        <end position="37"/>
    </location>
</feature>
<keyword evidence="3" id="KW-1185">Reference proteome</keyword>
<protein>
    <submittedName>
        <fullName evidence="2">Uncharacterized protein</fullName>
    </submittedName>
</protein>
<organism evidence="2 3">
    <name type="scientific">Sphagnum troendelagicum</name>
    <dbReference type="NCBI Taxonomy" id="128251"/>
    <lineage>
        <taxon>Eukaryota</taxon>
        <taxon>Viridiplantae</taxon>
        <taxon>Streptophyta</taxon>
        <taxon>Embryophyta</taxon>
        <taxon>Bryophyta</taxon>
        <taxon>Sphagnophytina</taxon>
        <taxon>Sphagnopsida</taxon>
        <taxon>Sphagnales</taxon>
        <taxon>Sphagnaceae</taxon>
        <taxon>Sphagnum</taxon>
    </lineage>
</organism>
<dbReference type="InterPro" id="IPR052993">
    <property type="entry name" value="CFA-57"/>
</dbReference>
<dbReference type="PANTHER" id="PTHR32215">
    <property type="entry name" value="CILIA- AND FLAGELLA-ASSOCIATED PROTEIN 57"/>
    <property type="match status" value="1"/>
</dbReference>
<dbReference type="Proteomes" id="UP001497512">
    <property type="component" value="Chromosome 6"/>
</dbReference>
<dbReference type="EMBL" id="OZ019898">
    <property type="protein sequence ID" value="CAK9228924.1"/>
    <property type="molecule type" value="Genomic_DNA"/>
</dbReference>
<dbReference type="InterPro" id="IPR015943">
    <property type="entry name" value="WD40/YVTN_repeat-like_dom_sf"/>
</dbReference>
<dbReference type="InterPro" id="IPR001680">
    <property type="entry name" value="WD40_rpt"/>
</dbReference>
<dbReference type="Gene3D" id="2.130.10.10">
    <property type="entry name" value="YVTN repeat-like/Quinoprotein amine dehydrogenase"/>
    <property type="match status" value="1"/>
</dbReference>
<evidence type="ECO:0000313" key="2">
    <source>
        <dbReference type="EMBL" id="CAK9228924.1"/>
    </source>
</evidence>
<evidence type="ECO:0000256" key="1">
    <source>
        <dbReference type="PROSITE-ProRule" id="PRU00221"/>
    </source>
</evidence>
<name>A0ABP0USP4_9BRYO</name>
<dbReference type="InterPro" id="IPR036322">
    <property type="entry name" value="WD40_repeat_dom_sf"/>
</dbReference>
<sequence length="215" mass="24567">MFYNGLQGHLGIVTSIAWSPNSIFLSSIGIDGAIYSWFMDGFHRYAECVTKGSMYSCLQYDQHRKVIYACGPNIPIRAIDTDKKMAIQQSFDQRVDGSVVERYYEGDKHSEACWEHHIFRAYFSPYDLKPKGVTRIAGIYGKELLITTTKFGKMLLYALPLGEDVVFPLWEKCINLGTSFVHIMSEWIHLGKKIKYSKRAHVGVIKNLALKIARK</sequence>
<accession>A0ABP0USP4</accession>